<sequence length="209" mass="22682">MRHTHTHTQQSALGHSLFGTKLACPVVCFTGACLRRRLKVKELQENGGVRNDPQLQHHPRHRDANLARALPLDRDQKQIHQRAAAVSFGKGVVRGEAGCARGLEAGSTTSLGNSTEIFLQSFLEEASSGPSEHIGHSLNMKRGLSALSGENEVEKSGLYFLGGPAAVTPCQMDVRYLRGDARDFFISVTPYSAGLLSMSLAFRLSAEWG</sequence>
<keyword evidence="1" id="KW-1133">Transmembrane helix</keyword>
<evidence type="ECO:0000256" key="1">
    <source>
        <dbReference type="SAM" id="Phobius"/>
    </source>
</evidence>
<gene>
    <name evidence="2" type="ORF">B0H67DRAFT_248488</name>
</gene>
<proteinExistence type="predicted"/>
<dbReference type="PROSITE" id="PS51257">
    <property type="entry name" value="PROKAR_LIPOPROTEIN"/>
    <property type="match status" value="1"/>
</dbReference>
<dbReference type="Proteomes" id="UP001172102">
    <property type="component" value="Unassembled WGS sequence"/>
</dbReference>
<keyword evidence="3" id="KW-1185">Reference proteome</keyword>
<protein>
    <submittedName>
        <fullName evidence="2">Uncharacterized protein</fullName>
    </submittedName>
</protein>
<feature type="transmembrane region" description="Helical" evidence="1">
    <location>
        <begin position="184"/>
        <end position="206"/>
    </location>
</feature>
<comment type="caution">
    <text evidence="2">The sequence shown here is derived from an EMBL/GenBank/DDBJ whole genome shotgun (WGS) entry which is preliminary data.</text>
</comment>
<keyword evidence="1" id="KW-0812">Transmembrane</keyword>
<evidence type="ECO:0000313" key="2">
    <source>
        <dbReference type="EMBL" id="KAK0715727.1"/>
    </source>
</evidence>
<dbReference type="EMBL" id="JAUKUA010000004">
    <property type="protein sequence ID" value="KAK0715727.1"/>
    <property type="molecule type" value="Genomic_DNA"/>
</dbReference>
<reference evidence="2" key="1">
    <citation type="submission" date="2023-06" db="EMBL/GenBank/DDBJ databases">
        <title>Genome-scale phylogeny and comparative genomics of the fungal order Sordariales.</title>
        <authorList>
            <consortium name="Lawrence Berkeley National Laboratory"/>
            <person name="Hensen N."/>
            <person name="Bonometti L."/>
            <person name="Westerberg I."/>
            <person name="Brannstrom I.O."/>
            <person name="Guillou S."/>
            <person name="Cros-Aarteil S."/>
            <person name="Calhoun S."/>
            <person name="Haridas S."/>
            <person name="Kuo A."/>
            <person name="Mondo S."/>
            <person name="Pangilinan J."/>
            <person name="Riley R."/>
            <person name="Labutti K."/>
            <person name="Andreopoulos B."/>
            <person name="Lipzen A."/>
            <person name="Chen C."/>
            <person name="Yanf M."/>
            <person name="Daum C."/>
            <person name="Ng V."/>
            <person name="Clum A."/>
            <person name="Steindorff A."/>
            <person name="Ohm R."/>
            <person name="Martin F."/>
            <person name="Silar P."/>
            <person name="Natvig D."/>
            <person name="Lalanne C."/>
            <person name="Gautier V."/>
            <person name="Ament-Velasquez S.L."/>
            <person name="Kruys A."/>
            <person name="Hutchinson M.I."/>
            <person name="Powell A.J."/>
            <person name="Barry K."/>
            <person name="Miller A.N."/>
            <person name="Grigoriev I.V."/>
            <person name="Debuchy R."/>
            <person name="Gladieux P."/>
            <person name="Thoren M.H."/>
            <person name="Johannesson H."/>
        </authorList>
    </citation>
    <scope>NUCLEOTIDE SEQUENCE</scope>
    <source>
        <strain evidence="2">SMH4607-1</strain>
    </source>
</reference>
<keyword evidence="1" id="KW-0472">Membrane</keyword>
<organism evidence="2 3">
    <name type="scientific">Lasiosphaeris hirsuta</name>
    <dbReference type="NCBI Taxonomy" id="260670"/>
    <lineage>
        <taxon>Eukaryota</taxon>
        <taxon>Fungi</taxon>
        <taxon>Dikarya</taxon>
        <taxon>Ascomycota</taxon>
        <taxon>Pezizomycotina</taxon>
        <taxon>Sordariomycetes</taxon>
        <taxon>Sordariomycetidae</taxon>
        <taxon>Sordariales</taxon>
        <taxon>Lasiosphaeriaceae</taxon>
        <taxon>Lasiosphaeris</taxon>
    </lineage>
</organism>
<dbReference type="AlphaFoldDB" id="A0AA40AH68"/>
<accession>A0AA40AH68</accession>
<evidence type="ECO:0000313" key="3">
    <source>
        <dbReference type="Proteomes" id="UP001172102"/>
    </source>
</evidence>
<name>A0AA40AH68_9PEZI</name>